<feature type="compositionally biased region" description="Polar residues" evidence="1">
    <location>
        <begin position="56"/>
        <end position="65"/>
    </location>
</feature>
<gene>
    <name evidence="3" type="ORF">K489DRAFT_411953</name>
</gene>
<evidence type="ECO:0000313" key="3">
    <source>
        <dbReference type="RefSeq" id="XP_033457768.1"/>
    </source>
</evidence>
<dbReference type="Proteomes" id="UP000504637">
    <property type="component" value="Unplaced"/>
</dbReference>
<organism evidence="3">
    <name type="scientific">Dissoconium aciculare CBS 342.82</name>
    <dbReference type="NCBI Taxonomy" id="1314786"/>
    <lineage>
        <taxon>Eukaryota</taxon>
        <taxon>Fungi</taxon>
        <taxon>Dikarya</taxon>
        <taxon>Ascomycota</taxon>
        <taxon>Pezizomycotina</taxon>
        <taxon>Dothideomycetes</taxon>
        <taxon>Dothideomycetidae</taxon>
        <taxon>Mycosphaerellales</taxon>
        <taxon>Dissoconiaceae</taxon>
        <taxon>Dissoconium</taxon>
    </lineage>
</organism>
<feature type="compositionally biased region" description="Basic and acidic residues" evidence="1">
    <location>
        <begin position="418"/>
        <end position="441"/>
    </location>
</feature>
<evidence type="ECO:0000256" key="1">
    <source>
        <dbReference type="SAM" id="MobiDB-lite"/>
    </source>
</evidence>
<dbReference type="RefSeq" id="XP_033457768.1">
    <property type="nucleotide sequence ID" value="XM_033607864.1"/>
</dbReference>
<dbReference type="OrthoDB" id="3533623at2759"/>
<feature type="region of interest" description="Disordered" evidence="1">
    <location>
        <begin position="52"/>
        <end position="73"/>
    </location>
</feature>
<reference evidence="3" key="3">
    <citation type="submission" date="2025-08" db="UniProtKB">
        <authorList>
            <consortium name="RefSeq"/>
        </authorList>
    </citation>
    <scope>IDENTIFICATION</scope>
    <source>
        <strain evidence="3">CBS 342.82</strain>
    </source>
</reference>
<protein>
    <submittedName>
        <fullName evidence="3">Uncharacterized protein</fullName>
    </submittedName>
</protein>
<proteinExistence type="predicted"/>
<evidence type="ECO:0000313" key="2">
    <source>
        <dbReference type="Proteomes" id="UP000504637"/>
    </source>
</evidence>
<sequence length="448" mass="50064">MASHKYSRSSASSSNSSNGSAYRLILDHVMNYPGSYELPLRTMYNLNCTARAHPSHPSSNASTPDCPQGAFTDAQRAPSFSENLMAQINAASNQPLSLPPSFIVQFLQRCFPPQLHYVDFPQALTGLDYLKDLETRRRREIAAAIERLGIDNEMLYNDTAGLSNSYPGVSQWLKSIEEREAVVDALYTQIYIGLRRWILLNELSLLPFNKHNCVAMLNTLYPPVISAPPSNRLTQHVLKQQREGYFKYITTVEKCGTGVLSALIMQGKAPDDDNAWPSIVRVMEHYLQVATSMITECLEVTDRHDVSKSKQAKDAKEPRRRPKADSAVSLSAGSDRRPSTRGSIWASEGTEKSSRPRMPSTSAHGTALEKIARGLMSIGRGKTDATEIITNDDEAVQQTSERPNRMLRKMRSFGSMDTRSRQTSETPHYDAEAMRRQRQRYEAGTPAA</sequence>
<dbReference type="AlphaFoldDB" id="A0A6J3M1D9"/>
<name>A0A6J3M1D9_9PEZI</name>
<feature type="region of interest" description="Disordered" evidence="1">
    <location>
        <begin position="395"/>
        <end position="448"/>
    </location>
</feature>
<accession>A0A6J3M1D9</accession>
<reference evidence="3" key="2">
    <citation type="submission" date="2020-04" db="EMBL/GenBank/DDBJ databases">
        <authorList>
            <consortium name="NCBI Genome Project"/>
        </authorList>
    </citation>
    <scope>NUCLEOTIDE SEQUENCE</scope>
    <source>
        <strain evidence="3">CBS 342.82</strain>
    </source>
</reference>
<keyword evidence="2" id="KW-1185">Reference proteome</keyword>
<dbReference type="GeneID" id="54365663"/>
<feature type="region of interest" description="Disordered" evidence="1">
    <location>
        <begin position="302"/>
        <end position="364"/>
    </location>
</feature>
<reference evidence="3" key="1">
    <citation type="submission" date="2020-01" db="EMBL/GenBank/DDBJ databases">
        <authorList>
            <consortium name="DOE Joint Genome Institute"/>
            <person name="Haridas S."/>
            <person name="Albert R."/>
            <person name="Binder M."/>
            <person name="Bloem J."/>
            <person name="Labutti K."/>
            <person name="Salamov A."/>
            <person name="Andreopoulos B."/>
            <person name="Baker S.E."/>
            <person name="Barry K."/>
            <person name="Bills G."/>
            <person name="Bluhm B.H."/>
            <person name="Cannon C."/>
            <person name="Castanera R."/>
            <person name="Culley D.E."/>
            <person name="Daum C."/>
            <person name="Ezra D."/>
            <person name="Gonzalez J.B."/>
            <person name="Henrissat B."/>
            <person name="Kuo A."/>
            <person name="Liang C."/>
            <person name="Lipzen A."/>
            <person name="Lutzoni F."/>
            <person name="Magnuson J."/>
            <person name="Mondo S."/>
            <person name="Nolan M."/>
            <person name="Ohm R."/>
            <person name="Pangilinan J."/>
            <person name="Park H.-J."/>
            <person name="Ramirez L."/>
            <person name="Alfaro M."/>
            <person name="Sun H."/>
            <person name="Tritt A."/>
            <person name="Yoshinaga Y."/>
            <person name="Zwiers L.-H."/>
            <person name="Turgeon B.G."/>
            <person name="Goodwin S.B."/>
            <person name="Spatafora J.W."/>
            <person name="Crous P.W."/>
            <person name="Grigoriev I.V."/>
        </authorList>
    </citation>
    <scope>NUCLEOTIDE SEQUENCE</scope>
    <source>
        <strain evidence="3">CBS 342.82</strain>
    </source>
</reference>
<feature type="compositionally biased region" description="Basic and acidic residues" evidence="1">
    <location>
        <begin position="302"/>
        <end position="317"/>
    </location>
</feature>